<feature type="compositionally biased region" description="Polar residues" evidence="1">
    <location>
        <begin position="95"/>
        <end position="113"/>
    </location>
</feature>
<reference evidence="2 3" key="1">
    <citation type="submission" date="2016-05" db="EMBL/GenBank/DDBJ databases">
        <title>Genomic and physiological characterization of Planctopirus sp. isolated from fresh water lake.</title>
        <authorList>
            <person name="Subhash Y."/>
            <person name="Ramana C."/>
        </authorList>
    </citation>
    <scope>NUCLEOTIDE SEQUENCE [LARGE SCALE GENOMIC DNA]</scope>
    <source>
        <strain evidence="2 3">JC280</strain>
    </source>
</reference>
<dbReference type="Proteomes" id="UP000094828">
    <property type="component" value="Unassembled WGS sequence"/>
</dbReference>
<evidence type="ECO:0000313" key="3">
    <source>
        <dbReference type="Proteomes" id="UP000094828"/>
    </source>
</evidence>
<gene>
    <name evidence="2" type="ORF">A6X21_12610</name>
</gene>
<accession>A0A1C3E5M7</accession>
<evidence type="ECO:0000313" key="2">
    <source>
        <dbReference type="EMBL" id="ODA28540.1"/>
    </source>
</evidence>
<feature type="region of interest" description="Disordered" evidence="1">
    <location>
        <begin position="95"/>
        <end position="120"/>
    </location>
</feature>
<dbReference type="EMBL" id="LYDR01000152">
    <property type="protein sequence ID" value="ODA28540.1"/>
    <property type="molecule type" value="Genomic_DNA"/>
</dbReference>
<keyword evidence="3" id="KW-1185">Reference proteome</keyword>
<dbReference type="RefSeq" id="WP_068851801.1">
    <property type="nucleotide sequence ID" value="NZ_LYDR01000152.1"/>
</dbReference>
<organism evidence="2 3">
    <name type="scientific">Planctopirus hydrillae</name>
    <dbReference type="NCBI Taxonomy" id="1841610"/>
    <lineage>
        <taxon>Bacteria</taxon>
        <taxon>Pseudomonadati</taxon>
        <taxon>Planctomycetota</taxon>
        <taxon>Planctomycetia</taxon>
        <taxon>Planctomycetales</taxon>
        <taxon>Planctomycetaceae</taxon>
        <taxon>Planctopirus</taxon>
    </lineage>
</organism>
<dbReference type="AlphaFoldDB" id="A0A1C3E5M7"/>
<evidence type="ECO:0000256" key="1">
    <source>
        <dbReference type="SAM" id="MobiDB-lite"/>
    </source>
</evidence>
<protein>
    <submittedName>
        <fullName evidence="2">Uncharacterized protein</fullName>
    </submittedName>
</protein>
<sequence length="120" mass="13805">MAQFHPGDYVVFRITKFSTEPGPRAQDVRPAPYGETYNYYVDKYWTVRSVSPDGTLQLVTRRGKQHQVAMNDPRLRHATLFEKWFKADRFPTKDTFSQGSQNGMNTPDTTRVAQISGGMR</sequence>
<comment type="caution">
    <text evidence="2">The sequence shown here is derived from an EMBL/GenBank/DDBJ whole genome shotgun (WGS) entry which is preliminary data.</text>
</comment>
<proteinExistence type="predicted"/>
<name>A0A1C3E5M7_9PLAN</name>